<reference evidence="2" key="1">
    <citation type="submission" date="2018-03" db="EMBL/GenBank/DDBJ databases">
        <authorList>
            <person name="Nunes O.C."/>
            <person name="Lopes A.R."/>
            <person name="Froufe H."/>
            <person name="Munoz-Merida A."/>
            <person name="Barroso C."/>
            <person name="Egas C."/>
        </authorList>
    </citation>
    <scope>NUCLEOTIDE SEQUENCE</scope>
    <source>
        <strain evidence="2">ON4</strain>
    </source>
</reference>
<protein>
    <submittedName>
        <fullName evidence="2">HTH domain-containing protein</fullName>
    </submittedName>
</protein>
<organism evidence="2 3">
    <name type="scientific">Gulosibacter molinativorax</name>
    <dbReference type="NCBI Taxonomy" id="256821"/>
    <lineage>
        <taxon>Bacteria</taxon>
        <taxon>Bacillati</taxon>
        <taxon>Actinomycetota</taxon>
        <taxon>Actinomycetes</taxon>
        <taxon>Micrococcales</taxon>
        <taxon>Microbacteriaceae</taxon>
        <taxon>Gulosibacter</taxon>
    </lineage>
</organism>
<dbReference type="Gene3D" id="1.10.10.10">
    <property type="entry name" value="Winged helix-like DNA-binding domain superfamily/Winged helix DNA-binding domain"/>
    <property type="match status" value="1"/>
</dbReference>
<dbReference type="Pfam" id="PF13730">
    <property type="entry name" value="HTH_36"/>
    <property type="match status" value="1"/>
</dbReference>
<reference evidence="2" key="2">
    <citation type="journal article" date="2022" name="Sci. Rep.">
        <title>In silico prediction of the enzymes involved in the degradation of the herbicide molinate by Gulosibacter molinativorax ON4T.</title>
        <authorList>
            <person name="Lopes A.R."/>
            <person name="Bunin E."/>
            <person name="Viana A.T."/>
            <person name="Froufe H."/>
            <person name="Munoz-Merida A."/>
            <person name="Pinho D."/>
            <person name="Figueiredo J."/>
            <person name="Barroso C."/>
            <person name="Vaz-Moreira I."/>
            <person name="Bellanger X."/>
            <person name="Egas C."/>
            <person name="Nunes O.C."/>
        </authorList>
    </citation>
    <scope>NUCLEOTIDE SEQUENCE</scope>
    <source>
        <strain evidence="2">ON4</strain>
    </source>
</reference>
<dbReference type="SUPFAM" id="SSF46785">
    <property type="entry name" value="Winged helix' DNA-binding domain"/>
    <property type="match status" value="1"/>
</dbReference>
<keyword evidence="3" id="KW-1185">Reference proteome</keyword>
<evidence type="ECO:0000313" key="2">
    <source>
        <dbReference type="EMBL" id="MDJ1371767.1"/>
    </source>
</evidence>
<evidence type="ECO:0000256" key="1">
    <source>
        <dbReference type="SAM" id="MobiDB-lite"/>
    </source>
</evidence>
<dbReference type="Proteomes" id="UP001170379">
    <property type="component" value="Unassembled WGS sequence"/>
</dbReference>
<gene>
    <name evidence="2" type="ORF">C7K25_10375</name>
</gene>
<dbReference type="EMBL" id="PXVD01000016">
    <property type="protein sequence ID" value="MDJ1371767.1"/>
    <property type="molecule type" value="Genomic_DNA"/>
</dbReference>
<feature type="region of interest" description="Disordered" evidence="1">
    <location>
        <begin position="97"/>
        <end position="133"/>
    </location>
</feature>
<dbReference type="InterPro" id="IPR036390">
    <property type="entry name" value="WH_DNA-bd_sf"/>
</dbReference>
<dbReference type="InterPro" id="IPR036388">
    <property type="entry name" value="WH-like_DNA-bd_sf"/>
</dbReference>
<comment type="caution">
    <text evidence="2">The sequence shown here is derived from an EMBL/GenBank/DDBJ whole genome shotgun (WGS) entry which is preliminary data.</text>
</comment>
<evidence type="ECO:0000313" key="3">
    <source>
        <dbReference type="Proteomes" id="UP001170379"/>
    </source>
</evidence>
<sequence length="250" mass="27854">MSFHTVPWAWSVDGITPTQKLVLMGLASYADERNSCFPGQQLLADRAGVSTRTVRRALDDLEDKGLIQREQRRDNRGMRTSDRYVLNVSRKQVDILAASESHRTSETTSPDIDDSLTGHPCPGNYPENSKSELPVTPIVPTFDDFYSIYPLKKSKDAARRAWDKAIKRESPDVIMAGVRRFVADPNIPDKQFMKHPSTWLNGGCWADEPEAPRNNTMSPLERNMQAFNDIYGGGELAGSGSIQALDAGVR</sequence>
<dbReference type="RefSeq" id="WP_026937117.1">
    <property type="nucleotide sequence ID" value="NZ_CP028426.1"/>
</dbReference>
<proteinExistence type="predicted"/>
<name>A0ABT7C999_9MICO</name>
<accession>A0ABT7C999</accession>